<organism evidence="4 5">
    <name type="scientific">Xylophilus rhododendri</name>
    <dbReference type="NCBI Taxonomy" id="2697032"/>
    <lineage>
        <taxon>Bacteria</taxon>
        <taxon>Pseudomonadati</taxon>
        <taxon>Pseudomonadota</taxon>
        <taxon>Betaproteobacteria</taxon>
        <taxon>Burkholderiales</taxon>
        <taxon>Xylophilus</taxon>
    </lineage>
</organism>
<dbReference type="Gene3D" id="2.60.40.380">
    <property type="entry name" value="Purple acid phosphatase-like, N-terminal"/>
    <property type="match status" value="1"/>
</dbReference>
<dbReference type="Proteomes" id="UP000464787">
    <property type="component" value="Chromosome"/>
</dbReference>
<keyword evidence="5" id="KW-1185">Reference proteome</keyword>
<feature type="domain" description="PhoD-like phosphatase metallophosphatase" evidence="2">
    <location>
        <begin position="141"/>
        <end position="494"/>
    </location>
</feature>
<sequence length="525" mass="57729">MDRRQLLRYALGASSGSLLISGAWAGRGSAADPFALGVASGAPHPGGMVLWTRIAPAALPSPLAPAELRWEIAHDANFRRIAASGRAQAVAELGHSVHVEVQGLTADRWYFYRFMLGDAVSETARTRTAPAAEAMPERLRFVYASCQRWENGYYAAWRDAAEQAPDLVVFLGDYIYENALPRDLQGRTLARGHTLRRARSLEDYRERYALHKSDPDLRAAHRACPWIVTWDDHEVENDYAATVGHAAPEAFAAQRAAAYQAFYENMPLPARTLVRGLGGLGGAEALRVHERQDFGRLLRFHLLDTRQFRDPQACREDKPGGGIRGSVRPGACAELQATQRTLLGRAQEDWLAEGLADDARDGRTRWSVIAQQTLFSPRRYGAADAPVPTDTWDGYPAARARLLQALKANPPRNAVFVGGDIHQNYVCNVHAADPKVSDPIATEFCGTSISSPSGASPARIASILERNPHIVFANSEKRGYGLVDLTPKTWETRLRTVDRIEDAASPVQTLAQFVVEDGRAIIQPR</sequence>
<dbReference type="CDD" id="cd07389">
    <property type="entry name" value="MPP_PhoD"/>
    <property type="match status" value="1"/>
</dbReference>
<dbReference type="InterPro" id="IPR038607">
    <property type="entry name" value="PhoD-like_sf"/>
</dbReference>
<gene>
    <name evidence="4" type="ORF">GT347_20655</name>
</gene>
<dbReference type="AlphaFoldDB" id="A0A857JBU7"/>
<dbReference type="InterPro" id="IPR032093">
    <property type="entry name" value="PhoD_N"/>
</dbReference>
<evidence type="ECO:0000313" key="4">
    <source>
        <dbReference type="EMBL" id="QHJ00176.1"/>
    </source>
</evidence>
<feature type="chain" id="PRO_5032962224" evidence="1">
    <location>
        <begin position="26"/>
        <end position="525"/>
    </location>
</feature>
<evidence type="ECO:0000313" key="5">
    <source>
        <dbReference type="Proteomes" id="UP000464787"/>
    </source>
</evidence>
<dbReference type="KEGG" id="xyk:GT347_20655"/>
<evidence type="ECO:0000256" key="1">
    <source>
        <dbReference type="SAM" id="SignalP"/>
    </source>
</evidence>
<dbReference type="InterPro" id="IPR029052">
    <property type="entry name" value="Metallo-depent_PP-like"/>
</dbReference>
<dbReference type="Gene3D" id="3.60.21.70">
    <property type="entry name" value="PhoD-like phosphatase"/>
    <property type="match status" value="1"/>
</dbReference>
<dbReference type="Pfam" id="PF09423">
    <property type="entry name" value="PhoD"/>
    <property type="match status" value="1"/>
</dbReference>
<accession>A0A857JBU7</accession>
<keyword evidence="1" id="KW-0732">Signal</keyword>
<proteinExistence type="predicted"/>
<dbReference type="Pfam" id="PF16655">
    <property type="entry name" value="PhoD_N"/>
    <property type="match status" value="1"/>
</dbReference>
<dbReference type="InterPro" id="IPR018946">
    <property type="entry name" value="PhoD-like_MPP"/>
</dbReference>
<dbReference type="EMBL" id="CP047650">
    <property type="protein sequence ID" value="QHJ00176.1"/>
    <property type="molecule type" value="Genomic_DNA"/>
</dbReference>
<dbReference type="RefSeq" id="WP_160553986.1">
    <property type="nucleotide sequence ID" value="NZ_CP047650.1"/>
</dbReference>
<evidence type="ECO:0000259" key="3">
    <source>
        <dbReference type="Pfam" id="PF16655"/>
    </source>
</evidence>
<dbReference type="PANTHER" id="PTHR43606:SF2">
    <property type="entry name" value="ALKALINE PHOSPHATASE FAMILY PROTEIN (AFU_ORTHOLOGUE AFUA_5G03860)"/>
    <property type="match status" value="1"/>
</dbReference>
<dbReference type="InterPro" id="IPR052900">
    <property type="entry name" value="Phospholipid_Metab_Enz"/>
</dbReference>
<dbReference type="SUPFAM" id="SSF56300">
    <property type="entry name" value="Metallo-dependent phosphatases"/>
    <property type="match status" value="1"/>
</dbReference>
<reference evidence="4 5" key="1">
    <citation type="submission" date="2020-01" db="EMBL/GenBank/DDBJ databases">
        <title>Genome sequencing of strain KACC 21265.</title>
        <authorList>
            <person name="Heo J."/>
            <person name="Kim S.-J."/>
            <person name="Kim J.-S."/>
            <person name="Hong S.-B."/>
            <person name="Kwon S.-W."/>
        </authorList>
    </citation>
    <scope>NUCLEOTIDE SEQUENCE [LARGE SCALE GENOMIC DNA]</scope>
    <source>
        <strain evidence="4 5">KACC 21265</strain>
    </source>
</reference>
<evidence type="ECO:0000259" key="2">
    <source>
        <dbReference type="Pfam" id="PF09423"/>
    </source>
</evidence>
<feature type="signal peptide" evidence="1">
    <location>
        <begin position="1"/>
        <end position="25"/>
    </location>
</feature>
<feature type="domain" description="Phospholipase D N-terminal" evidence="3">
    <location>
        <begin position="36"/>
        <end position="128"/>
    </location>
</feature>
<name>A0A857JBU7_9BURK</name>
<protein>
    <submittedName>
        <fullName evidence="4">Alkaline phosphatase</fullName>
    </submittedName>
</protein>
<dbReference type="PANTHER" id="PTHR43606">
    <property type="entry name" value="PHOSPHATASE, PUTATIVE (AFU_ORTHOLOGUE AFUA_6G08710)-RELATED"/>
    <property type="match status" value="1"/>
</dbReference>